<evidence type="ECO:0000256" key="1">
    <source>
        <dbReference type="ARBA" id="ARBA00004123"/>
    </source>
</evidence>
<dbReference type="EMBL" id="QGNW01001508">
    <property type="protein sequence ID" value="RVW38265.1"/>
    <property type="molecule type" value="Genomic_DNA"/>
</dbReference>
<dbReference type="OrthoDB" id="694201at2759"/>
<dbReference type="GO" id="GO:0006950">
    <property type="term" value="P:response to stress"/>
    <property type="evidence" value="ECO:0007669"/>
    <property type="project" value="UniProtKB-ARBA"/>
</dbReference>
<dbReference type="InterPro" id="IPR051992">
    <property type="entry name" value="OxStress_Response_Reg"/>
</dbReference>
<dbReference type="Proteomes" id="UP000288805">
    <property type="component" value="Unassembled WGS sequence"/>
</dbReference>
<accession>A0A438DRZ5</accession>
<proteinExistence type="predicted"/>
<evidence type="ECO:0000313" key="4">
    <source>
        <dbReference type="EMBL" id="RVW38265.1"/>
    </source>
</evidence>
<comment type="caution">
    <text evidence="4">The sequence shown here is derived from an EMBL/GenBank/DDBJ whole genome shotgun (WGS) entry which is preliminary data.</text>
</comment>
<dbReference type="GO" id="GO:0005634">
    <property type="term" value="C:nucleus"/>
    <property type="evidence" value="ECO:0007669"/>
    <property type="project" value="UniProtKB-SubCell"/>
</dbReference>
<feature type="compositionally biased region" description="Low complexity" evidence="3">
    <location>
        <begin position="54"/>
        <end position="72"/>
    </location>
</feature>
<reference evidence="4 5" key="1">
    <citation type="journal article" date="2018" name="PLoS Genet.">
        <title>Population sequencing reveals clonal diversity and ancestral inbreeding in the grapevine cultivar Chardonnay.</title>
        <authorList>
            <person name="Roach M.J."/>
            <person name="Johnson D.L."/>
            <person name="Bohlmann J."/>
            <person name="van Vuuren H.J."/>
            <person name="Jones S.J."/>
            <person name="Pretorius I.S."/>
            <person name="Schmidt S.A."/>
            <person name="Borneman A.R."/>
        </authorList>
    </citation>
    <scope>NUCLEOTIDE SEQUENCE [LARGE SCALE GENOMIC DNA]</scope>
    <source>
        <strain evidence="5">cv. Chardonnay</strain>
        <tissue evidence="4">Leaf</tissue>
    </source>
</reference>
<evidence type="ECO:0008006" key="6">
    <source>
        <dbReference type="Google" id="ProtNLM"/>
    </source>
</evidence>
<sequence>MGETAKQSFDDLGFKGIDANGNHQHNQWLIMGGADDNSDTLSMESSSFEDSENSLESSSSLDLTEDASSSTSPLSNGPLYELSELMAQLPIKRGLSKYFQGKSQSFTSLASVKSLEDLAKKGTPSRKKMKSCKSYGGGLDVHKLYTPKATISKKASRGSLLSSLGRRGVIMGGCRPPSPLQKNF</sequence>
<name>A0A438DRZ5_VITVI</name>
<dbReference type="AlphaFoldDB" id="A0A438DRZ5"/>
<evidence type="ECO:0000256" key="2">
    <source>
        <dbReference type="ARBA" id="ARBA00023242"/>
    </source>
</evidence>
<protein>
    <recommendedName>
        <fullName evidence="6">Oxidative stress 3</fullName>
    </recommendedName>
</protein>
<feature type="region of interest" description="Disordered" evidence="3">
    <location>
        <begin position="28"/>
        <end position="79"/>
    </location>
</feature>
<dbReference type="PANTHER" id="PTHR33172">
    <property type="entry name" value="OS08G0516900 PROTEIN"/>
    <property type="match status" value="1"/>
</dbReference>
<comment type="subcellular location">
    <subcellularLocation>
        <location evidence="1">Nucleus</location>
    </subcellularLocation>
</comment>
<gene>
    <name evidence="4" type="ORF">CK203_071224</name>
</gene>
<keyword evidence="2" id="KW-0539">Nucleus</keyword>
<evidence type="ECO:0000256" key="3">
    <source>
        <dbReference type="SAM" id="MobiDB-lite"/>
    </source>
</evidence>
<dbReference type="KEGG" id="vvi:100249186"/>
<evidence type="ECO:0000313" key="5">
    <source>
        <dbReference type="Proteomes" id="UP000288805"/>
    </source>
</evidence>
<dbReference type="Gramene" id="Vitis11g00310.t01">
    <property type="protein sequence ID" value="Vitis11g00310.t01.CDS"/>
    <property type="gene ID" value="Vitis11g00310"/>
</dbReference>
<dbReference type="PANTHER" id="PTHR33172:SF103">
    <property type="entry name" value="PROTEIN OXIDATIVE STRESS 3"/>
    <property type="match status" value="1"/>
</dbReference>
<organism evidence="4 5">
    <name type="scientific">Vitis vinifera</name>
    <name type="common">Grape</name>
    <dbReference type="NCBI Taxonomy" id="29760"/>
    <lineage>
        <taxon>Eukaryota</taxon>
        <taxon>Viridiplantae</taxon>
        <taxon>Streptophyta</taxon>
        <taxon>Embryophyta</taxon>
        <taxon>Tracheophyta</taxon>
        <taxon>Spermatophyta</taxon>
        <taxon>Magnoliopsida</taxon>
        <taxon>eudicotyledons</taxon>
        <taxon>Gunneridae</taxon>
        <taxon>Pentapetalae</taxon>
        <taxon>rosids</taxon>
        <taxon>Vitales</taxon>
        <taxon>Vitaceae</taxon>
        <taxon>Viteae</taxon>
        <taxon>Vitis</taxon>
    </lineage>
</organism>